<dbReference type="CDD" id="cd24007">
    <property type="entry name" value="ASKHA_NBD_eukNAGK-like"/>
    <property type="match status" value="1"/>
</dbReference>
<protein>
    <submittedName>
        <fullName evidence="2">N-acetylglucosamine kinase-like BadF-type ATPase</fullName>
    </submittedName>
</protein>
<accession>A0A7W7ZTN5</accession>
<dbReference type="InterPro" id="IPR002731">
    <property type="entry name" value="ATPase_BadF"/>
</dbReference>
<dbReference type="Gene3D" id="3.30.420.40">
    <property type="match status" value="2"/>
</dbReference>
<keyword evidence="2" id="KW-0808">Transferase</keyword>
<dbReference type="GO" id="GO:0016301">
    <property type="term" value="F:kinase activity"/>
    <property type="evidence" value="ECO:0007669"/>
    <property type="project" value="UniProtKB-KW"/>
</dbReference>
<sequence>MAYFLALDAGGTKTDFVLADETQQLGRVRTGTIKRMRTSADIAEQNLRSALDELMKQTGVNPREITRTCIGTAGESVPLVVDWLRAAFHEHVGGELILVGDVEIALDAAFFGKRGVLVLSGTGSNTAARTSDGRIVTAGGWGPALADQGSGHGIGHEGLRNVFTALDEERETALLAKILEFWKLDSIFALVEYANQRPSPDFSKLAELVVTCARQGDAVAIATLQQGGQELAVTVANVIRKVQRLEGSSEPADVPRIALAGSIMEKVEPVRRAMEEALRKVFPAIEVLPGVVDPIAGAVWRARIGQAA</sequence>
<name>A0A7W7ZTN5_9BACT</name>
<keyword evidence="2" id="KW-0418">Kinase</keyword>
<dbReference type="AlphaFoldDB" id="A0A7W7ZTN5"/>
<organism evidence="2 3">
    <name type="scientific">Granulicella mallensis</name>
    <dbReference type="NCBI Taxonomy" id="940614"/>
    <lineage>
        <taxon>Bacteria</taxon>
        <taxon>Pseudomonadati</taxon>
        <taxon>Acidobacteriota</taxon>
        <taxon>Terriglobia</taxon>
        <taxon>Terriglobales</taxon>
        <taxon>Acidobacteriaceae</taxon>
        <taxon>Granulicella</taxon>
    </lineage>
</organism>
<dbReference type="SUPFAM" id="SSF53067">
    <property type="entry name" value="Actin-like ATPase domain"/>
    <property type="match status" value="2"/>
</dbReference>
<proteinExistence type="predicted"/>
<evidence type="ECO:0000313" key="3">
    <source>
        <dbReference type="Proteomes" id="UP000584867"/>
    </source>
</evidence>
<dbReference type="PANTHER" id="PTHR43190">
    <property type="entry name" value="N-ACETYL-D-GLUCOSAMINE KINASE"/>
    <property type="match status" value="1"/>
</dbReference>
<feature type="domain" description="ATPase BadF/BadG/BcrA/BcrD type" evidence="1">
    <location>
        <begin position="7"/>
        <end position="299"/>
    </location>
</feature>
<gene>
    <name evidence="2" type="ORF">HDF15_004288</name>
</gene>
<dbReference type="EMBL" id="JACHIO010000021">
    <property type="protein sequence ID" value="MBB5065918.1"/>
    <property type="molecule type" value="Genomic_DNA"/>
</dbReference>
<dbReference type="Proteomes" id="UP000584867">
    <property type="component" value="Unassembled WGS sequence"/>
</dbReference>
<comment type="caution">
    <text evidence="2">The sequence shown here is derived from an EMBL/GenBank/DDBJ whole genome shotgun (WGS) entry which is preliminary data.</text>
</comment>
<dbReference type="PANTHER" id="PTHR43190:SF3">
    <property type="entry name" value="N-ACETYL-D-GLUCOSAMINE KINASE"/>
    <property type="match status" value="1"/>
</dbReference>
<dbReference type="InterPro" id="IPR052519">
    <property type="entry name" value="Euk-type_GlcNAc_Kinase"/>
</dbReference>
<dbReference type="InterPro" id="IPR043129">
    <property type="entry name" value="ATPase_NBD"/>
</dbReference>
<dbReference type="RefSeq" id="WP_184259019.1">
    <property type="nucleotide sequence ID" value="NZ_JACHIO010000021.1"/>
</dbReference>
<evidence type="ECO:0000259" key="1">
    <source>
        <dbReference type="Pfam" id="PF01869"/>
    </source>
</evidence>
<evidence type="ECO:0000313" key="2">
    <source>
        <dbReference type="EMBL" id="MBB5065918.1"/>
    </source>
</evidence>
<reference evidence="2 3" key="1">
    <citation type="submission" date="2020-08" db="EMBL/GenBank/DDBJ databases">
        <title>Genomic Encyclopedia of Type Strains, Phase IV (KMG-V): Genome sequencing to study the core and pangenomes of soil and plant-associated prokaryotes.</title>
        <authorList>
            <person name="Whitman W."/>
        </authorList>
    </citation>
    <scope>NUCLEOTIDE SEQUENCE [LARGE SCALE GENOMIC DNA]</scope>
    <source>
        <strain evidence="2 3">X5P3</strain>
    </source>
</reference>
<dbReference type="Pfam" id="PF01869">
    <property type="entry name" value="BcrAD_BadFG"/>
    <property type="match status" value="1"/>
</dbReference>